<dbReference type="AlphaFoldDB" id="A0A0V7ZGX4"/>
<dbReference type="RefSeq" id="WP_058184300.1">
    <property type="nucleotide sequence ID" value="NZ_LMTZ01000131.1"/>
</dbReference>
<organism evidence="1 2">
    <name type="scientific">Mastigocoleus testarum BC008</name>
    <dbReference type="NCBI Taxonomy" id="371196"/>
    <lineage>
        <taxon>Bacteria</taxon>
        <taxon>Bacillati</taxon>
        <taxon>Cyanobacteriota</taxon>
        <taxon>Cyanophyceae</taxon>
        <taxon>Nostocales</taxon>
        <taxon>Hapalosiphonaceae</taxon>
        <taxon>Mastigocoleus</taxon>
    </lineage>
</organism>
<sequence>MKNQFKYIKQLITGAIITSTISFSGVELAQAQRTLYSCPEANVVRVRIPKTINRSVSSTNGLQVVSFRKPRFTGLESIDIFVDGVSLGTFRLPLVLDAGRLAVQYRLRTNPFSGKVEQEQILFVCPPWVAI</sequence>
<name>A0A0V7ZGX4_9CYAN</name>
<accession>A0A0V7ZGX4</accession>
<protein>
    <submittedName>
        <fullName evidence="1">Uncharacterized protein</fullName>
    </submittedName>
</protein>
<comment type="caution">
    <text evidence="1">The sequence shown here is derived from an EMBL/GenBank/DDBJ whole genome shotgun (WGS) entry which is preliminary data.</text>
</comment>
<reference evidence="1 2" key="1">
    <citation type="journal article" date="2015" name="Genome Announc.">
        <title>Draft Genome of the Euendolithic (true boring) Cyanobacterium Mastigocoleus testarum strain BC008.</title>
        <authorList>
            <person name="Guida B.S."/>
            <person name="Garcia-Pichel F."/>
        </authorList>
    </citation>
    <scope>NUCLEOTIDE SEQUENCE [LARGE SCALE GENOMIC DNA]</scope>
    <source>
        <strain evidence="1 2">BC008</strain>
    </source>
</reference>
<evidence type="ECO:0000313" key="1">
    <source>
        <dbReference type="EMBL" id="KST63845.1"/>
    </source>
</evidence>
<keyword evidence="2" id="KW-1185">Reference proteome</keyword>
<dbReference type="Proteomes" id="UP000053372">
    <property type="component" value="Unassembled WGS sequence"/>
</dbReference>
<dbReference type="EMBL" id="LMTZ01000131">
    <property type="protein sequence ID" value="KST63845.1"/>
    <property type="molecule type" value="Genomic_DNA"/>
</dbReference>
<evidence type="ECO:0000313" key="2">
    <source>
        <dbReference type="Proteomes" id="UP000053372"/>
    </source>
</evidence>
<gene>
    <name evidence="1" type="ORF">BC008_15430</name>
</gene>
<proteinExistence type="predicted"/>